<protein>
    <recommendedName>
        <fullName evidence="4">Zn(2)-C6 fungal-type domain-containing protein</fullName>
    </recommendedName>
</protein>
<sequence>MCFRVQPVCNACKASAKPLELHECIFRDCKYIEERTRFLSCYELPNWDCNTQDCGLNMKTIDDEITELDRLLRMEGSLDLEPAAGDSLGSRDNEGGEAGTGEASEEQGLANTASTLASGTHTLEMKKSQIEKFNAGPRVREPKTGSERRGFDGIGTSPPRATESATKDNVIPNDGASNSNAKTKFDLNTIDLENFPRCKSCFKDRRRCNGQSPCDKCKQRGSPKACRPVTLSLLKTFRARAKRVLENAKKEQASA</sequence>
<gene>
    <name evidence="2" type="ORF">Daus18300_002197</name>
</gene>
<evidence type="ECO:0008006" key="4">
    <source>
        <dbReference type="Google" id="ProtNLM"/>
    </source>
</evidence>
<accession>A0ABR3XRB2</accession>
<keyword evidence="3" id="KW-1185">Reference proteome</keyword>
<dbReference type="EMBL" id="JAWRVE010000012">
    <property type="protein sequence ID" value="KAL1878279.1"/>
    <property type="molecule type" value="Genomic_DNA"/>
</dbReference>
<evidence type="ECO:0000313" key="2">
    <source>
        <dbReference type="EMBL" id="KAL1878279.1"/>
    </source>
</evidence>
<feature type="region of interest" description="Disordered" evidence="1">
    <location>
        <begin position="81"/>
        <end position="110"/>
    </location>
</feature>
<name>A0ABR3XRB2_9PEZI</name>
<feature type="compositionally biased region" description="Basic and acidic residues" evidence="1">
    <location>
        <begin position="138"/>
        <end position="151"/>
    </location>
</feature>
<organism evidence="2 3">
    <name type="scientific">Diaporthe australafricana</name>
    <dbReference type="NCBI Taxonomy" id="127596"/>
    <lineage>
        <taxon>Eukaryota</taxon>
        <taxon>Fungi</taxon>
        <taxon>Dikarya</taxon>
        <taxon>Ascomycota</taxon>
        <taxon>Pezizomycotina</taxon>
        <taxon>Sordariomycetes</taxon>
        <taxon>Sordariomycetidae</taxon>
        <taxon>Diaporthales</taxon>
        <taxon>Diaporthaceae</taxon>
        <taxon>Diaporthe</taxon>
    </lineage>
</organism>
<proteinExistence type="predicted"/>
<evidence type="ECO:0000313" key="3">
    <source>
        <dbReference type="Proteomes" id="UP001583177"/>
    </source>
</evidence>
<reference evidence="2 3" key="1">
    <citation type="journal article" date="2024" name="IMA Fungus">
        <title>IMA Genome - F19 : A genome assembly and annotation guide to empower mycologists, including annotated draft genome sequences of Ceratocystis pirilliformis, Diaporthe australafricana, Fusarium ophioides, Paecilomyces lecythidis, and Sporothrix stenoceras.</title>
        <authorList>
            <person name="Aylward J."/>
            <person name="Wilson A.M."/>
            <person name="Visagie C.M."/>
            <person name="Spraker J."/>
            <person name="Barnes I."/>
            <person name="Buitendag C."/>
            <person name="Ceriani C."/>
            <person name="Del Mar Angel L."/>
            <person name="du Plessis D."/>
            <person name="Fuchs T."/>
            <person name="Gasser K."/>
            <person name="Kramer D."/>
            <person name="Li W."/>
            <person name="Munsamy K."/>
            <person name="Piso A."/>
            <person name="Price J.L."/>
            <person name="Sonnekus B."/>
            <person name="Thomas C."/>
            <person name="van der Nest A."/>
            <person name="van Dijk A."/>
            <person name="van Heerden A."/>
            <person name="van Vuuren N."/>
            <person name="Yilmaz N."/>
            <person name="Duong T.A."/>
            <person name="van der Merwe N.A."/>
            <person name="Wingfield M.J."/>
            <person name="Wingfield B.D."/>
        </authorList>
    </citation>
    <scope>NUCLEOTIDE SEQUENCE [LARGE SCALE GENOMIC DNA]</scope>
    <source>
        <strain evidence="2 3">CMW 18300</strain>
    </source>
</reference>
<evidence type="ECO:0000256" key="1">
    <source>
        <dbReference type="SAM" id="MobiDB-lite"/>
    </source>
</evidence>
<dbReference type="Proteomes" id="UP001583177">
    <property type="component" value="Unassembled WGS sequence"/>
</dbReference>
<feature type="region of interest" description="Disordered" evidence="1">
    <location>
        <begin position="124"/>
        <end position="177"/>
    </location>
</feature>
<comment type="caution">
    <text evidence="2">The sequence shown here is derived from an EMBL/GenBank/DDBJ whole genome shotgun (WGS) entry which is preliminary data.</text>
</comment>